<feature type="compositionally biased region" description="Low complexity" evidence="1">
    <location>
        <begin position="52"/>
        <end position="91"/>
    </location>
</feature>
<evidence type="ECO:0000256" key="1">
    <source>
        <dbReference type="SAM" id="MobiDB-lite"/>
    </source>
</evidence>
<protein>
    <submittedName>
        <fullName evidence="2">Uncharacterized protein</fullName>
    </submittedName>
</protein>
<dbReference type="RefSeq" id="WP_143031753.1">
    <property type="nucleotide sequence ID" value="NZ_FNIE01000012.1"/>
</dbReference>
<proteinExistence type="predicted"/>
<sequence length="1857" mass="199533">MTVSPLQDDDVIESVDPAVVYGGPQPEPVVVREGPAWDPAVREAAPGADSQEATAAATETAGPPTAAATETAGPPTAAANEAASGSTVPATGTPAGATAAAPGLLAVYGQYDPEHAIAVVDGEPLDAEGTAQWIRENTSWQAGQPVALLMPAVASPRPEKDTVFAEQVADLLGAPVVASRGALEDAAAWTAIAPEEQPPEQEAEEQDPARGEILPEPSPHQAPWYMERGALGAAAIVTVHPWADPAALDLAARQAARAALRPEDGPALRTGLRDALKDVLATKSKETWQQLLNRGRTLVLDGRLVWLRPVPAALVPAVQPEEGDVEVFGAGYATTTTSLQREHEVEKGIDAAMLSVLSIASSVASAFLPVVPRLTASVANTRSSGWKRTVVVGRKLEAKKQTRFDGGVRVLVFVDGVERGDVPVSPGRLALDVPSDLANADAPRPDAEVAFAGGGSRRRRPGAAREVLNAIDLIPVAASLQRRLLGAGLPAPAVLAAVDKVHDLLNEQTVLDRSRPFGGNGIVTEKVSVPAGRNAAGLPRSFEAHFVIRGSIERLQYLGDVTAKIREDSGSTLHITQGRHSTSKAAIGAGFDLTGLHNPEDHSKASSRAPMLTVTLGDARDTGHRLVEQSGGQTVLKQKGLLSRYLADQAVTVEIRSTTHTVEPVREEVDSEVAVPRSDAPDFERRLLGAVRTPALRAAGQSDDGPVSAQPHVRALLREAALPLPASAYRRPARLDLPLPAPHPREPLAPATRRGLGFGRLIALPGAELVHDQLRAKLVELDAARTGGRGADWSQADLDLVNWYGRPTLETDLAALMYGIDHTVTVGGRDYQLFAQAHVRERIGDEPESYPMTVDVRGLYSAQVSGHRGGKWETKAGAGASLQRPLGKVVRFQFFSLRGEGSYEQDHGHDLGGTVKSGWRARTRGDVDEHVYEVVYELAVRPAGGPTERWWIDRPDPAPAEAWWVPRPGDTVARVVVPHEHVPAEPIDRQTLELAGRTEELLFWPDDDVVDFGVGGASGVTPAFFALPELPRMAAEMYARANGLPARWAEDRFNWPDALKDMGTPSALADHFDTEAGTGRVIDLPTGVDGRKQAFRLRLRGYRPRPLSPAESAELEHYAQGGVDHKRHRGHGWGAGPEAAAGPLIHVGHGLLSRSGGDQEKSGAGEEGEQHEKPFMSVGAHFQAKADWAWKRQKALEQTGVSVSRAVYGGTQYGFRMDPVFEVTLLRWKGSSLTSTSRYLRVGHGLDTLVPERLVHDLGLAALAGLAPLETPSPRVPRHVHPALLPGTGYPERLRGGDVLDWIKTTLRHHGVLRTEKKDGVERANLPLHELEASFGNEALRAQYTMLLSDAGVVRWLPLPLPGAFGSTRYLGIKVTAQVLPHTSDRPRPEVKLTLRAHGQDVPSRTKSRETRYGGGVEGHVQGGKDTGLGGLEGGAGYRHATERSAEDAEKVQKIFRVNPDESHEFEHPLVFTVHLAVSTELPEAVAVALRTTRAGLLHGADLLRYGREMADLWYQARPLARSDEARMAGALRVLVPAHLVQEGPAPRLEPVHGTGAAWHLAPITPDLSSPDRNRTPTTPREKLAHALHPFAFPGAAAVHRWAALAAAPFRPPADLSADGAWRIPGLDFSTVRGLRYQNFTSAAMLLPNILELLAHVYEAPVGRDDVVTRGTGKGNLRAGDRTALVGMNIRRAEVIGPKDGAVFKARRYVQMDEETVDTVKNSGGFFYSLGPQAAGGEPGEEAFLAMLPAEVSFDDSTEYEGRRDGIEMDNRIETRRFRYYSFDLELQFQGPRGILRVQAPGGLYGMLPVQKEPDATGTYHLADGLEEALPDIFGRAVTEPPVSARREVTRPSPADA</sequence>
<reference evidence="2 3" key="1">
    <citation type="submission" date="2016-10" db="EMBL/GenBank/DDBJ databases">
        <authorList>
            <person name="de Groot N.N."/>
        </authorList>
    </citation>
    <scope>NUCLEOTIDE SEQUENCE [LARGE SCALE GENOMIC DNA]</scope>
    <source>
        <strain evidence="2 3">CGMCC 4.2022</strain>
    </source>
</reference>
<evidence type="ECO:0000313" key="3">
    <source>
        <dbReference type="Proteomes" id="UP000199341"/>
    </source>
</evidence>
<gene>
    <name evidence="2" type="ORF">SAMN05216259_11296</name>
</gene>
<dbReference type="OrthoDB" id="7064923at2"/>
<feature type="region of interest" description="Disordered" evidence="1">
    <location>
        <begin position="1398"/>
        <end position="1446"/>
    </location>
</feature>
<feature type="region of interest" description="Disordered" evidence="1">
    <location>
        <begin position="1"/>
        <end position="91"/>
    </location>
</feature>
<keyword evidence="3" id="KW-1185">Reference proteome</keyword>
<feature type="compositionally biased region" description="Gly residues" evidence="1">
    <location>
        <begin position="1413"/>
        <end position="1437"/>
    </location>
</feature>
<feature type="compositionally biased region" description="Acidic residues" evidence="1">
    <location>
        <begin position="197"/>
        <end position="206"/>
    </location>
</feature>
<accession>A0A1H0M7M2</accession>
<evidence type="ECO:0000313" key="2">
    <source>
        <dbReference type="EMBL" id="SDO76404.1"/>
    </source>
</evidence>
<organism evidence="2 3">
    <name type="scientific">Actinacidiphila guanduensis</name>
    <dbReference type="NCBI Taxonomy" id="310781"/>
    <lineage>
        <taxon>Bacteria</taxon>
        <taxon>Bacillati</taxon>
        <taxon>Actinomycetota</taxon>
        <taxon>Actinomycetes</taxon>
        <taxon>Kitasatosporales</taxon>
        <taxon>Streptomycetaceae</taxon>
        <taxon>Actinacidiphila</taxon>
    </lineage>
</organism>
<dbReference type="STRING" id="310781.SAMN05216259_11296"/>
<name>A0A1H0M7M2_9ACTN</name>
<dbReference type="Proteomes" id="UP000199341">
    <property type="component" value="Unassembled WGS sequence"/>
</dbReference>
<feature type="region of interest" description="Disordered" evidence="1">
    <location>
        <begin position="192"/>
        <end position="221"/>
    </location>
</feature>
<dbReference type="EMBL" id="FNIE01000012">
    <property type="protein sequence ID" value="SDO76404.1"/>
    <property type="molecule type" value="Genomic_DNA"/>
</dbReference>